<dbReference type="InterPro" id="IPR006477">
    <property type="entry name" value="Yir_bir_cir"/>
</dbReference>
<organism evidence="2 3">
    <name type="scientific">Plasmodium yoelii 17X</name>
    <dbReference type="NCBI Taxonomy" id="1323249"/>
    <lineage>
        <taxon>Eukaryota</taxon>
        <taxon>Sar</taxon>
        <taxon>Alveolata</taxon>
        <taxon>Apicomplexa</taxon>
        <taxon>Aconoidasida</taxon>
        <taxon>Haemosporida</taxon>
        <taxon>Plasmodiidae</taxon>
        <taxon>Plasmodium</taxon>
        <taxon>Plasmodium (Vinckeia)</taxon>
    </lineage>
</organism>
<dbReference type="Pfam" id="PF06022">
    <property type="entry name" value="Cir_Bir_Yir"/>
    <property type="match status" value="1"/>
</dbReference>
<evidence type="ECO:0000313" key="2">
    <source>
        <dbReference type="EMBL" id="ETB57410.1"/>
    </source>
</evidence>
<keyword evidence="3" id="KW-1185">Reference proteome</keyword>
<gene>
    <name evidence="2" type="ORF">YYC_04310</name>
</gene>
<keyword evidence="1" id="KW-0472">Membrane</keyword>
<dbReference type="AlphaFoldDB" id="V7PEG5"/>
<evidence type="ECO:0000256" key="1">
    <source>
        <dbReference type="SAM" id="Phobius"/>
    </source>
</evidence>
<protein>
    <submittedName>
        <fullName evidence="2">Uncharacterized protein</fullName>
    </submittedName>
</protein>
<dbReference type="Proteomes" id="UP000018538">
    <property type="component" value="Unassembled WGS sequence"/>
</dbReference>
<name>V7PEG5_PLAYE</name>
<proteinExistence type="predicted"/>
<dbReference type="NCBIfam" id="TIGR01590">
    <property type="entry name" value="yir-bir-cir_Pla"/>
    <property type="match status" value="1"/>
</dbReference>
<keyword evidence="1" id="KW-1133">Transmembrane helix</keyword>
<reference evidence="2 3" key="1">
    <citation type="submission" date="2013-11" db="EMBL/GenBank/DDBJ databases">
        <title>The Genome Sequence of Plasmodium yoelii 17X.</title>
        <authorList>
            <consortium name="The Broad Institute Genomics Platform"/>
            <consortium name="The Broad Institute Genome Sequencing Center for Infectious Disease"/>
            <person name="Neafsey D."/>
            <person name="Adams J."/>
            <person name="Walker B."/>
            <person name="Young S.K."/>
            <person name="Zeng Q."/>
            <person name="Gargeya S."/>
            <person name="Fitzgerald M."/>
            <person name="Haas B."/>
            <person name="Abouelleil A."/>
            <person name="Alvarado L."/>
            <person name="Chapman S.B."/>
            <person name="Gainer-Dewar J."/>
            <person name="Goldberg J."/>
            <person name="Griggs A."/>
            <person name="Gujja S."/>
            <person name="Hansen M."/>
            <person name="Howarth C."/>
            <person name="Imamovic A."/>
            <person name="Ireland A."/>
            <person name="Larimer J."/>
            <person name="McCowan C."/>
            <person name="Murphy C."/>
            <person name="Pearson M."/>
            <person name="Poon T.W."/>
            <person name="Priest M."/>
            <person name="Roberts A."/>
            <person name="Saif S."/>
            <person name="Shea T."/>
            <person name="Sykes S."/>
            <person name="Wortman J."/>
            <person name="Nusbaum C."/>
            <person name="Birren B."/>
        </authorList>
    </citation>
    <scope>NUCLEOTIDE SEQUENCE [LARGE SCALE GENOMIC DNA]</scope>
    <source>
        <strain evidence="2 3">17X</strain>
    </source>
</reference>
<feature type="transmembrane region" description="Helical" evidence="1">
    <location>
        <begin position="258"/>
        <end position="276"/>
    </location>
</feature>
<keyword evidence="1" id="KW-0812">Transmembrane</keyword>
<dbReference type="EMBL" id="KI635795">
    <property type="protein sequence ID" value="ETB57410.1"/>
    <property type="molecule type" value="Genomic_DNA"/>
</dbReference>
<evidence type="ECO:0000313" key="3">
    <source>
        <dbReference type="Proteomes" id="UP000018538"/>
    </source>
</evidence>
<sequence>MDDTLCGKFYTLREYFPDDLGKNSTLDFHQNNDFMQCCTNKGTEENKCHTDLDKITAGFLWLLAEYYSMSQNGKYNENNTNPFFLYMISWFSYKIKQKSNHETTSINDYYNNHVKNSDKYIGFTKDAYKFTYLEDVLDKKSDFLNINIEDLSKFYDVFKLLCNIHSNLAQNKTNDILSNSATSFVNKLTELNNNSKIEDTVRNKILPVLSTDYDNLKNNCTSKGDKCKDFPPIPETIPNIYAQKSGVTSSSSSTANKLFTVLSIFGAIAFFLGISYKVNNKELKNITFKYYFHYIYANANKKNTLFVIWISETSSKTIFKRKNKKYKEENESLIYDSKRVTISGIETVYWEFLCCGTHIRVRVKYYIVLNFL</sequence>
<accession>V7PEG5</accession>